<evidence type="ECO:0000256" key="10">
    <source>
        <dbReference type="HAMAP-Rule" id="MF_01615"/>
    </source>
</evidence>
<dbReference type="AlphaFoldDB" id="A0A506Y2A4"/>
<dbReference type="InterPro" id="IPR002161">
    <property type="entry name" value="PdxT/SNO"/>
</dbReference>
<sequence length="573" mass="63492">MPPILPPRARPRRREGGRRAALCEQPVHSIAIGLIGGPLRGPWPERRSSRSASARAPGPGPDLPSPRDREHHDPDRRTPREARPRRDAEGRRHHGRRHRRAGPHRRRRGRRRRHGARARARRHPRPGRRRAHERPRPDRPDHRHRQHPRHGEGPHRPPGRGAGAAGARRRLHRRVGGAESRRLRQPHRQAAVHDPVRVRRDQPGGGAAAHHRGRGHDPLERRGRHGGCVGGDEAHPHDHGRDPRAGREEPRRALRRREGAAGALRPRRRDRRDRQAARRAVHGRRRRDSRGCGVHDAARRRRRLRRLGHLQVGRPGRARRRDRQGDGVLRRPGRDRRGLARPRRGDGRHQRRRPARPAPPGRARLVSAPDLGAAPVGAGLRVGVLALQGDVREHAAVLTALGAGVVLVRRASELDDVAGLVLPGGESSVMDKLTRRFALRDPLRERIAAGLPVYGTCAGLILLADRLLDGIAGQQTLGGLDATVRRNAFGAQNESFETRLAVPALGDAPVAATFIRAPEVVEVGAGVDVLARLADGRIVAVEQGPLLGTAFHPEVDGETRFHARFLEQVRAAV</sequence>
<feature type="binding site" evidence="10">
    <location>
        <begin position="425"/>
        <end position="427"/>
    </location>
    <ligand>
        <name>L-glutamine</name>
        <dbReference type="ChEBI" id="CHEBI:58359"/>
    </ligand>
</feature>
<feature type="compositionally biased region" description="Basic residues" evidence="11">
    <location>
        <begin position="265"/>
        <end position="288"/>
    </location>
</feature>
<dbReference type="PANTHER" id="PTHR31559">
    <property type="entry name" value="PYRIDOXAL 5'-PHOSPHATE SYNTHASE SUBUNIT SNO"/>
    <property type="match status" value="1"/>
</dbReference>
<dbReference type="EC" id="4.3.3.6" evidence="10"/>
<evidence type="ECO:0000256" key="5">
    <source>
        <dbReference type="ARBA" id="ARBA00023239"/>
    </source>
</evidence>
<dbReference type="GO" id="GO:0008614">
    <property type="term" value="P:pyridoxine metabolic process"/>
    <property type="evidence" value="ECO:0007669"/>
    <property type="project" value="TreeGrafter"/>
</dbReference>
<dbReference type="Proteomes" id="UP000316252">
    <property type="component" value="Unassembled WGS sequence"/>
</dbReference>
<feature type="region of interest" description="Disordered" evidence="11">
    <location>
        <begin position="1"/>
        <end position="368"/>
    </location>
</feature>
<evidence type="ECO:0000256" key="7">
    <source>
        <dbReference type="ARBA" id="ARBA00049534"/>
    </source>
</evidence>
<comment type="pathway">
    <text evidence="10">Cofactor biosynthesis; pyridoxal 5'-phosphate biosynthesis.</text>
</comment>
<dbReference type="EC" id="3.5.1.2" evidence="10"/>
<name>A0A506Y2A4_9MICO</name>
<evidence type="ECO:0000256" key="3">
    <source>
        <dbReference type="ARBA" id="ARBA00022898"/>
    </source>
</evidence>
<dbReference type="EMBL" id="VHQG01000002">
    <property type="protein sequence ID" value="TPW76656.1"/>
    <property type="molecule type" value="Genomic_DNA"/>
</dbReference>
<evidence type="ECO:0000256" key="11">
    <source>
        <dbReference type="SAM" id="MobiDB-lite"/>
    </source>
</evidence>
<dbReference type="PROSITE" id="PS51273">
    <property type="entry name" value="GATASE_TYPE_1"/>
    <property type="match status" value="1"/>
</dbReference>
<feature type="compositionally biased region" description="Basic and acidic residues" evidence="11">
    <location>
        <begin position="232"/>
        <end position="259"/>
    </location>
</feature>
<feature type="compositionally biased region" description="Basic residues" evidence="11">
    <location>
        <begin position="91"/>
        <end position="133"/>
    </location>
</feature>
<feature type="binding site" evidence="10">
    <location>
        <position position="486"/>
    </location>
    <ligand>
        <name>L-glutamine</name>
        <dbReference type="ChEBI" id="CHEBI:58359"/>
    </ligand>
</feature>
<dbReference type="Pfam" id="PF01174">
    <property type="entry name" value="SNO"/>
    <property type="match status" value="1"/>
</dbReference>
<keyword evidence="2 10" id="KW-0378">Hydrolase</keyword>
<dbReference type="CDD" id="cd01749">
    <property type="entry name" value="GATase1_PB"/>
    <property type="match status" value="1"/>
</dbReference>
<dbReference type="Gene3D" id="3.40.50.880">
    <property type="match status" value="1"/>
</dbReference>
<evidence type="ECO:0000313" key="12">
    <source>
        <dbReference type="EMBL" id="TPW76656.1"/>
    </source>
</evidence>
<comment type="caution">
    <text evidence="12">The sequence shown here is derived from an EMBL/GenBank/DDBJ whole genome shotgun (WGS) entry which is preliminary data.</text>
</comment>
<dbReference type="UniPathway" id="UPA00245"/>
<dbReference type="GO" id="GO:0036381">
    <property type="term" value="F:pyridoxal 5'-phosphate synthase (glutamine hydrolysing) activity"/>
    <property type="evidence" value="ECO:0007669"/>
    <property type="project" value="UniProtKB-UniRule"/>
</dbReference>
<feature type="compositionally biased region" description="Basic and acidic residues" evidence="11">
    <location>
        <begin position="335"/>
        <end position="348"/>
    </location>
</feature>
<gene>
    <name evidence="10 12" type="primary">pdxT</name>
    <name evidence="12" type="ORF">FJ657_11285</name>
</gene>
<comment type="catalytic activity">
    <reaction evidence="6 10">
        <text>aldehydo-D-ribose 5-phosphate + D-glyceraldehyde 3-phosphate + L-glutamine = pyridoxal 5'-phosphate + L-glutamate + phosphate + 3 H2O + H(+)</text>
        <dbReference type="Rhea" id="RHEA:31507"/>
        <dbReference type="ChEBI" id="CHEBI:15377"/>
        <dbReference type="ChEBI" id="CHEBI:15378"/>
        <dbReference type="ChEBI" id="CHEBI:29985"/>
        <dbReference type="ChEBI" id="CHEBI:43474"/>
        <dbReference type="ChEBI" id="CHEBI:58273"/>
        <dbReference type="ChEBI" id="CHEBI:58359"/>
        <dbReference type="ChEBI" id="CHEBI:59776"/>
        <dbReference type="ChEBI" id="CHEBI:597326"/>
        <dbReference type="EC" id="4.3.3.6"/>
    </reaction>
</comment>
<dbReference type="GO" id="GO:0006543">
    <property type="term" value="P:L-glutamine catabolic process"/>
    <property type="evidence" value="ECO:0007669"/>
    <property type="project" value="UniProtKB-UniRule"/>
</dbReference>
<dbReference type="InterPro" id="IPR021196">
    <property type="entry name" value="PdxT/SNO_CS"/>
</dbReference>
<dbReference type="InterPro" id="IPR029062">
    <property type="entry name" value="Class_I_gatase-like"/>
</dbReference>
<dbReference type="GO" id="GO:0042823">
    <property type="term" value="P:pyridoxal phosphate biosynthetic process"/>
    <property type="evidence" value="ECO:0007669"/>
    <property type="project" value="UniProtKB-UniRule"/>
</dbReference>
<evidence type="ECO:0000313" key="13">
    <source>
        <dbReference type="Proteomes" id="UP000316252"/>
    </source>
</evidence>
<evidence type="ECO:0000256" key="9">
    <source>
        <dbReference type="ARBA" id="ARBA00064749"/>
    </source>
</evidence>
<dbReference type="FunFam" id="3.40.50.880:FF:000010">
    <property type="entry name" value="uncharacterized protein LOC100176842 isoform X2"/>
    <property type="match status" value="1"/>
</dbReference>
<feature type="active site" description="Charge relay system" evidence="10">
    <location>
        <position position="552"/>
    </location>
</feature>
<feature type="compositionally biased region" description="Basic and acidic residues" evidence="11">
    <location>
        <begin position="65"/>
        <end position="90"/>
    </location>
</feature>
<accession>A0A506Y2A4</accession>
<dbReference type="GO" id="GO:1903600">
    <property type="term" value="C:glutaminase complex"/>
    <property type="evidence" value="ECO:0007669"/>
    <property type="project" value="TreeGrafter"/>
</dbReference>
<comment type="catalytic activity">
    <reaction evidence="7 10">
        <text>L-glutamine + H2O = L-glutamate + NH4(+)</text>
        <dbReference type="Rhea" id="RHEA:15889"/>
        <dbReference type="ChEBI" id="CHEBI:15377"/>
        <dbReference type="ChEBI" id="CHEBI:28938"/>
        <dbReference type="ChEBI" id="CHEBI:29985"/>
        <dbReference type="ChEBI" id="CHEBI:58359"/>
        <dbReference type="EC" id="3.5.1.2"/>
    </reaction>
</comment>
<keyword evidence="5 10" id="KW-0456">Lyase</keyword>
<dbReference type="GO" id="GO:0004359">
    <property type="term" value="F:glutaminase activity"/>
    <property type="evidence" value="ECO:0007669"/>
    <property type="project" value="UniProtKB-UniRule"/>
</dbReference>
<keyword evidence="3 10" id="KW-0663">Pyridoxal phosphate</keyword>
<reference evidence="12 13" key="1">
    <citation type="submission" date="2019-06" db="EMBL/GenBank/DDBJ databases">
        <authorList>
            <person name="Li F."/>
        </authorList>
    </citation>
    <scope>NUCLEOTIDE SEQUENCE [LARGE SCALE GENOMIC DNA]</scope>
    <source>
        <strain evidence="12 13">10F1D-1</strain>
    </source>
</reference>
<evidence type="ECO:0000256" key="6">
    <source>
        <dbReference type="ARBA" id="ARBA00047992"/>
    </source>
</evidence>
<feature type="active site" description="Charge relay system" evidence="10">
    <location>
        <position position="554"/>
    </location>
</feature>
<dbReference type="NCBIfam" id="TIGR03800">
    <property type="entry name" value="PLP_synth_Pdx2"/>
    <property type="match status" value="1"/>
</dbReference>
<comment type="subunit">
    <text evidence="9 10">In the presence of PdxS, forms a dodecamer of heterodimers. Only shows activity in the heterodimer.</text>
</comment>
<dbReference type="PROSITE" id="PS51130">
    <property type="entry name" value="PDXT_SNO_2"/>
    <property type="match status" value="1"/>
</dbReference>
<dbReference type="OrthoDB" id="9810320at2"/>
<feature type="binding site" evidence="10">
    <location>
        <begin position="515"/>
        <end position="516"/>
    </location>
    <ligand>
        <name>L-glutamine</name>
        <dbReference type="ChEBI" id="CHEBI:58359"/>
    </ligand>
</feature>
<evidence type="ECO:0000256" key="4">
    <source>
        <dbReference type="ARBA" id="ARBA00022962"/>
    </source>
</evidence>
<evidence type="ECO:0000256" key="8">
    <source>
        <dbReference type="ARBA" id="ARBA00054599"/>
    </source>
</evidence>
<dbReference type="PANTHER" id="PTHR31559:SF0">
    <property type="entry name" value="PYRIDOXAL 5'-PHOSPHATE SYNTHASE SUBUNIT SNO1-RELATED"/>
    <property type="match status" value="1"/>
</dbReference>
<dbReference type="PROSITE" id="PS01236">
    <property type="entry name" value="PDXT_SNO_1"/>
    <property type="match status" value="1"/>
</dbReference>
<keyword evidence="13" id="KW-1185">Reference proteome</keyword>
<evidence type="ECO:0000256" key="2">
    <source>
        <dbReference type="ARBA" id="ARBA00022801"/>
    </source>
</evidence>
<comment type="function">
    <text evidence="8 10">Catalyzes the hydrolysis of glutamine to glutamate and ammonia as part of the biosynthesis of pyridoxal 5'-phosphate. The resulting ammonia molecule is channeled to the active site of PdxS.</text>
</comment>
<feature type="compositionally biased region" description="Basic residues" evidence="11">
    <location>
        <begin position="298"/>
        <end position="308"/>
    </location>
</feature>
<feature type="active site" description="Nucleophile" evidence="10">
    <location>
        <position position="457"/>
    </location>
</feature>
<organism evidence="12 13">
    <name type="scientific">Schumannella soli</name>
    <dbReference type="NCBI Taxonomy" id="2590779"/>
    <lineage>
        <taxon>Bacteria</taxon>
        <taxon>Bacillati</taxon>
        <taxon>Actinomycetota</taxon>
        <taxon>Actinomycetes</taxon>
        <taxon>Micrococcales</taxon>
        <taxon>Microbacteriaceae</taxon>
        <taxon>Schumannella</taxon>
    </lineage>
</organism>
<dbReference type="GO" id="GO:0005829">
    <property type="term" value="C:cytosol"/>
    <property type="evidence" value="ECO:0007669"/>
    <property type="project" value="TreeGrafter"/>
</dbReference>
<protein>
    <recommendedName>
        <fullName evidence="10">Pyridoxal 5'-phosphate synthase subunit PdxT</fullName>
        <ecNumber evidence="10">4.3.3.6</ecNumber>
    </recommendedName>
    <alternativeName>
        <fullName evidence="10">Pdx2</fullName>
    </alternativeName>
    <alternativeName>
        <fullName evidence="10">Pyridoxal 5'-phosphate synthase glutaminase subunit</fullName>
        <ecNumber evidence="10">3.5.1.2</ecNumber>
    </alternativeName>
</protein>
<evidence type="ECO:0000256" key="1">
    <source>
        <dbReference type="ARBA" id="ARBA00008345"/>
    </source>
</evidence>
<dbReference type="SUPFAM" id="SSF52317">
    <property type="entry name" value="Class I glutamine amidotransferase-like"/>
    <property type="match status" value="1"/>
</dbReference>
<proteinExistence type="inferred from homology"/>
<comment type="similarity">
    <text evidence="1 10">Belongs to the glutaminase PdxT/SNO family.</text>
</comment>
<dbReference type="HAMAP" id="MF_01615">
    <property type="entry name" value="PdxT"/>
    <property type="match status" value="1"/>
</dbReference>
<keyword evidence="4 10" id="KW-0315">Glutamine amidotransferase</keyword>